<dbReference type="EMBL" id="MTYJ01000032">
    <property type="protein sequence ID" value="OQV20232.1"/>
    <property type="molecule type" value="Genomic_DNA"/>
</dbReference>
<dbReference type="Proteomes" id="UP000192578">
    <property type="component" value="Unassembled WGS sequence"/>
</dbReference>
<organism evidence="2 3">
    <name type="scientific">Hypsibius exemplaris</name>
    <name type="common">Freshwater tardigrade</name>
    <dbReference type="NCBI Taxonomy" id="2072580"/>
    <lineage>
        <taxon>Eukaryota</taxon>
        <taxon>Metazoa</taxon>
        <taxon>Ecdysozoa</taxon>
        <taxon>Tardigrada</taxon>
        <taxon>Eutardigrada</taxon>
        <taxon>Parachela</taxon>
        <taxon>Hypsibioidea</taxon>
        <taxon>Hypsibiidae</taxon>
        <taxon>Hypsibius</taxon>
    </lineage>
</organism>
<name>A0A1W0WYM3_HYPEX</name>
<evidence type="ECO:0000256" key="1">
    <source>
        <dbReference type="SAM" id="MobiDB-lite"/>
    </source>
</evidence>
<evidence type="ECO:0000313" key="2">
    <source>
        <dbReference type="EMBL" id="OQV20232.1"/>
    </source>
</evidence>
<gene>
    <name evidence="2" type="ORF">BV898_05788</name>
</gene>
<protein>
    <submittedName>
        <fullName evidence="2">Uncharacterized protein</fullName>
    </submittedName>
</protein>
<sequence>MPLHGSSSLATTHQARQSTVGPGWWKIRHRGNRLLQLIKSAMNPGKTLHGDKKPSTPTNISFSKVGVSERNRANVPATRPTSTTTGVDCPSNSGVPENRLPARSPAAPRRARIKPTVVPGDPFFVPKLDPSVPKTAWDMVQEIRAKATVEARAAGSAGREEPTEPGG</sequence>
<feature type="compositionally biased region" description="Polar residues" evidence="1">
    <location>
        <begin position="1"/>
        <end position="20"/>
    </location>
</feature>
<comment type="caution">
    <text evidence="2">The sequence shown here is derived from an EMBL/GenBank/DDBJ whole genome shotgun (WGS) entry which is preliminary data.</text>
</comment>
<evidence type="ECO:0000313" key="3">
    <source>
        <dbReference type="Proteomes" id="UP000192578"/>
    </source>
</evidence>
<reference evidence="3" key="1">
    <citation type="submission" date="2017-01" db="EMBL/GenBank/DDBJ databases">
        <title>Comparative genomics of anhydrobiosis in the tardigrade Hypsibius dujardini.</title>
        <authorList>
            <person name="Yoshida Y."/>
            <person name="Koutsovoulos G."/>
            <person name="Laetsch D."/>
            <person name="Stevens L."/>
            <person name="Kumar S."/>
            <person name="Horikawa D."/>
            <person name="Ishino K."/>
            <person name="Komine S."/>
            <person name="Tomita M."/>
            <person name="Blaxter M."/>
            <person name="Arakawa K."/>
        </authorList>
    </citation>
    <scope>NUCLEOTIDE SEQUENCE [LARGE SCALE GENOMIC DNA]</scope>
    <source>
        <strain evidence="3">Z151</strain>
    </source>
</reference>
<accession>A0A1W0WYM3</accession>
<keyword evidence="3" id="KW-1185">Reference proteome</keyword>
<feature type="region of interest" description="Disordered" evidence="1">
    <location>
        <begin position="43"/>
        <end position="110"/>
    </location>
</feature>
<feature type="region of interest" description="Disordered" evidence="1">
    <location>
        <begin position="1"/>
        <end position="24"/>
    </location>
</feature>
<proteinExistence type="predicted"/>
<dbReference type="AlphaFoldDB" id="A0A1W0WYM3"/>
<feature type="compositionally biased region" description="Polar residues" evidence="1">
    <location>
        <begin position="79"/>
        <end position="95"/>
    </location>
</feature>